<proteinExistence type="inferred from homology"/>
<dbReference type="STRING" id="576137.A0A1L7WZL5"/>
<gene>
    <name evidence="10" type="ORF">PAC_08107</name>
</gene>
<protein>
    <recommendedName>
        <fullName evidence="7">Endoplasmic reticulum lectin</fullName>
    </recommendedName>
    <alternativeName>
        <fullName evidence="7">Protein OS-9 homolog</fullName>
    </alternativeName>
</protein>
<dbReference type="Gene3D" id="2.70.130.10">
    <property type="entry name" value="Mannose-6-phosphate receptor binding domain"/>
    <property type="match status" value="1"/>
</dbReference>
<evidence type="ECO:0000256" key="6">
    <source>
        <dbReference type="ARBA" id="ARBA00023157"/>
    </source>
</evidence>
<dbReference type="InterPro" id="IPR012913">
    <property type="entry name" value="OS9-like_dom"/>
</dbReference>
<dbReference type="GO" id="GO:0030246">
    <property type="term" value="F:carbohydrate binding"/>
    <property type="evidence" value="ECO:0007669"/>
    <property type="project" value="UniProtKB-UniRule"/>
</dbReference>
<reference evidence="10 11" key="1">
    <citation type="submission" date="2016-03" db="EMBL/GenBank/DDBJ databases">
        <authorList>
            <person name="Ploux O."/>
        </authorList>
    </citation>
    <scope>NUCLEOTIDE SEQUENCE [LARGE SCALE GENOMIC DNA]</scope>
    <source>
        <strain evidence="10 11">UAMH 11012</strain>
    </source>
</reference>
<evidence type="ECO:0000256" key="2">
    <source>
        <dbReference type="ARBA" id="ARBA00009918"/>
    </source>
</evidence>
<keyword evidence="3" id="KW-0732">Signal</keyword>
<dbReference type="AlphaFoldDB" id="A0A1L7WZL5"/>
<evidence type="ECO:0000313" key="11">
    <source>
        <dbReference type="Proteomes" id="UP000184330"/>
    </source>
</evidence>
<feature type="region of interest" description="Disordered" evidence="8">
    <location>
        <begin position="97"/>
        <end position="123"/>
    </location>
</feature>
<keyword evidence="6" id="KW-1015">Disulfide bond</keyword>
<feature type="compositionally biased region" description="Polar residues" evidence="8">
    <location>
        <begin position="101"/>
        <end position="113"/>
    </location>
</feature>
<comment type="subcellular location">
    <subcellularLocation>
        <location evidence="1 7">Endoplasmic reticulum membrane</location>
        <topology evidence="1 7">Peripheral membrane protein</topology>
        <orientation evidence="1 7">Lumenal side</orientation>
    </subcellularLocation>
</comment>
<comment type="similarity">
    <text evidence="2 7">Belongs to the OS-9 family.</text>
</comment>
<comment type="function">
    <text evidence="7">Lectin involved in the quality control of the secretory pathway. As a member of the endoplasmic reticulum-associated degradation lumenal (ERAD-L) surveillance system, targets misfolded endoplasmic reticulum lumenal glycoproteins for degradation.</text>
</comment>
<dbReference type="InterPro" id="IPR044865">
    <property type="entry name" value="MRH_dom"/>
</dbReference>
<keyword evidence="11" id="KW-1185">Reference proteome</keyword>
<dbReference type="Pfam" id="PF07915">
    <property type="entry name" value="PRKCSH"/>
    <property type="match status" value="1"/>
</dbReference>
<dbReference type="PROSITE" id="PS51914">
    <property type="entry name" value="MRH"/>
    <property type="match status" value="1"/>
</dbReference>
<dbReference type="PANTHER" id="PTHR15414:SF0">
    <property type="entry name" value="ENDOPLASMIC RETICULUM LECTIN 1"/>
    <property type="match status" value="1"/>
</dbReference>
<sequence length="505" mass="56801">MLVLKRWKVKLKVEIEIIQGIPRKKMFVVASRRRRNFDEIAESDKLDLRVGSFRPIEAKQLMTSGQFSGPQYEVIFSESLISDAEASLIVEQASSAIHEPPQSSTTNGIQSQHGAPGSGPSADVSFDPAHETYEYMYLNGEQHLCTIPIVDTPPKNETSAAEARAAEQKELARATDKGWELLQDLEGNCLYFVSGWWSYSFCYNNEITQFHQLPPQPGKPLLPPQRDPTTKQFVLGKANGKEIKEDEWGNQIDIHKGKQVDEPPKTELQVKGDSRYLVQKMDGGTTCDLTGKPRRVEVQFHCNPHVSDRIGYIKEVTTCSYLMVVYTPRLCSDVAFMPPKETKANPIVCRVVVPEKDIDSRREMKLIDEKKDELGTQEKKPNVNIGGLVVGAGKWMNKDGARMPIPKDFGKEDQGKVIEVIATAKSKAEGGKIEMISESDMQKIDLEPEMVEQLKHEVQKMAKEKGWRIEVVDEPGHVREILGIVDEDEGDDAEGSEEVFYQEEL</sequence>
<dbReference type="InterPro" id="IPR045149">
    <property type="entry name" value="OS-9-like"/>
</dbReference>
<evidence type="ECO:0000313" key="10">
    <source>
        <dbReference type="EMBL" id="CZR58216.1"/>
    </source>
</evidence>
<feature type="domain" description="MRH" evidence="9">
    <location>
        <begin position="187"/>
        <end position="333"/>
    </location>
</feature>
<evidence type="ECO:0000256" key="1">
    <source>
        <dbReference type="ARBA" id="ARBA00004367"/>
    </source>
</evidence>
<dbReference type="Proteomes" id="UP000184330">
    <property type="component" value="Unassembled WGS sequence"/>
</dbReference>
<dbReference type="GO" id="GO:0005788">
    <property type="term" value="C:endoplasmic reticulum lumen"/>
    <property type="evidence" value="ECO:0007669"/>
    <property type="project" value="UniProtKB-UniRule"/>
</dbReference>
<dbReference type="SUPFAM" id="SSF50911">
    <property type="entry name" value="Mannose 6-phosphate receptor domain"/>
    <property type="match status" value="1"/>
</dbReference>
<dbReference type="GO" id="GO:0030970">
    <property type="term" value="P:retrograde protein transport, ER to cytosol"/>
    <property type="evidence" value="ECO:0007669"/>
    <property type="project" value="TreeGrafter"/>
</dbReference>
<dbReference type="OrthoDB" id="448954at2759"/>
<evidence type="ECO:0000256" key="7">
    <source>
        <dbReference type="RuleBase" id="RU369099"/>
    </source>
</evidence>
<evidence type="ECO:0000259" key="9">
    <source>
        <dbReference type="PROSITE" id="PS51914"/>
    </source>
</evidence>
<keyword evidence="5 7" id="KW-0256">Endoplasmic reticulum</keyword>
<keyword evidence="7" id="KW-0472">Membrane</keyword>
<evidence type="ECO:0000256" key="4">
    <source>
        <dbReference type="ARBA" id="ARBA00022734"/>
    </source>
</evidence>
<dbReference type="PANTHER" id="PTHR15414">
    <property type="entry name" value="OS-9-RELATED"/>
    <property type="match status" value="1"/>
</dbReference>
<organism evidence="10 11">
    <name type="scientific">Phialocephala subalpina</name>
    <dbReference type="NCBI Taxonomy" id="576137"/>
    <lineage>
        <taxon>Eukaryota</taxon>
        <taxon>Fungi</taxon>
        <taxon>Dikarya</taxon>
        <taxon>Ascomycota</taxon>
        <taxon>Pezizomycotina</taxon>
        <taxon>Leotiomycetes</taxon>
        <taxon>Helotiales</taxon>
        <taxon>Mollisiaceae</taxon>
        <taxon>Phialocephala</taxon>
        <taxon>Phialocephala fortinii species complex</taxon>
    </lineage>
</organism>
<evidence type="ECO:0000256" key="3">
    <source>
        <dbReference type="ARBA" id="ARBA00022729"/>
    </source>
</evidence>
<evidence type="ECO:0000256" key="5">
    <source>
        <dbReference type="ARBA" id="ARBA00022824"/>
    </source>
</evidence>
<keyword evidence="4 7" id="KW-0430">Lectin</keyword>
<dbReference type="GO" id="GO:0030968">
    <property type="term" value="P:endoplasmic reticulum unfolded protein response"/>
    <property type="evidence" value="ECO:0007669"/>
    <property type="project" value="UniProtKB-UniRule"/>
</dbReference>
<accession>A0A1L7WZL5</accession>
<dbReference type="EMBL" id="FJOG01000011">
    <property type="protein sequence ID" value="CZR58216.1"/>
    <property type="molecule type" value="Genomic_DNA"/>
</dbReference>
<evidence type="ECO:0000256" key="8">
    <source>
        <dbReference type="SAM" id="MobiDB-lite"/>
    </source>
</evidence>
<dbReference type="GO" id="GO:0005789">
    <property type="term" value="C:endoplasmic reticulum membrane"/>
    <property type="evidence" value="ECO:0007669"/>
    <property type="project" value="UniProtKB-SubCell"/>
</dbReference>
<dbReference type="InterPro" id="IPR009011">
    <property type="entry name" value="Man6P_isomerase_rcpt-bd_dom_sf"/>
</dbReference>
<name>A0A1L7WZL5_9HELO</name>